<feature type="signal peptide" evidence="1">
    <location>
        <begin position="1"/>
        <end position="22"/>
    </location>
</feature>
<dbReference type="EMBL" id="PENH01000003">
    <property type="protein sequence ID" value="PJI23821.1"/>
    <property type="molecule type" value="Genomic_DNA"/>
</dbReference>
<keyword evidence="1" id="KW-0732">Signal</keyword>
<name>A0A2M8TIR9_PREIN</name>
<gene>
    <name evidence="2" type="ORF">CTM59_11410</name>
</gene>
<dbReference type="AlphaFoldDB" id="A0A2M8TIR9"/>
<feature type="chain" id="PRO_5014857452" evidence="1">
    <location>
        <begin position="23"/>
        <end position="324"/>
    </location>
</feature>
<sequence>MNMKKITLLFSLLFVAVLTAWSQSTFTILPKFQVGDTLVYEAVTTSGKTMEDVLPSVNLGNRKFYLIVKGKDREGNLKVDYLLKEAKMEDKTEVIKDLPNIEEVDKFFKEDIVKTPIQLTLDRAGRLLKVDNKDEVNELFIKRMQPVFLEIIGGEMKHKLTAKEIEEAKEILKSEFDITEMLEEIPALFKYYGQPLMEGKSETVDSVTTKYAVARMDDGTTWVKANIDLMNGDEEMDGTNPEEGLLEENTNDDEDFIDEGFDSRFTATSVEDYKFNKEGIVTYMKAFLTFGNKDVSETDTTISGGTEVKLIEIKKRSKAGLKMP</sequence>
<evidence type="ECO:0000313" key="2">
    <source>
        <dbReference type="EMBL" id="PJI23821.1"/>
    </source>
</evidence>
<organism evidence="2 3">
    <name type="scientific">Prevotella intermedia</name>
    <dbReference type="NCBI Taxonomy" id="28131"/>
    <lineage>
        <taxon>Bacteria</taxon>
        <taxon>Pseudomonadati</taxon>
        <taxon>Bacteroidota</taxon>
        <taxon>Bacteroidia</taxon>
        <taxon>Bacteroidales</taxon>
        <taxon>Prevotellaceae</taxon>
        <taxon>Prevotella</taxon>
    </lineage>
</organism>
<comment type="caution">
    <text evidence="2">The sequence shown here is derived from an EMBL/GenBank/DDBJ whole genome shotgun (WGS) entry which is preliminary data.</text>
</comment>
<evidence type="ECO:0000256" key="1">
    <source>
        <dbReference type="SAM" id="SignalP"/>
    </source>
</evidence>
<dbReference type="Proteomes" id="UP000231201">
    <property type="component" value="Unassembled WGS sequence"/>
</dbReference>
<reference evidence="2 3" key="1">
    <citation type="submission" date="2017-11" db="EMBL/GenBank/DDBJ databases">
        <title>Genome sequencing of Prevotella intermedia KCOM 2833.</title>
        <authorList>
            <person name="Kook J.-K."/>
            <person name="Park S.-N."/>
            <person name="Lim Y.K."/>
        </authorList>
    </citation>
    <scope>NUCLEOTIDE SEQUENCE [LARGE SCALE GENOMIC DNA]</scope>
    <source>
        <strain evidence="2 3">KCOM 2833</strain>
    </source>
</reference>
<evidence type="ECO:0000313" key="3">
    <source>
        <dbReference type="Proteomes" id="UP000231201"/>
    </source>
</evidence>
<protein>
    <submittedName>
        <fullName evidence="2">Uncharacterized protein</fullName>
    </submittedName>
</protein>
<accession>A0A2M8TIR9</accession>
<proteinExistence type="predicted"/>